<keyword evidence="3" id="KW-0472">Membrane</keyword>
<dbReference type="Pfam" id="PF11611">
    <property type="entry name" value="DUF4352"/>
    <property type="match status" value="1"/>
</dbReference>
<accession>A0ABZ3CEA6</accession>
<dbReference type="Proteomes" id="UP001434337">
    <property type="component" value="Chromosome"/>
</dbReference>
<sequence length="304" mass="30875">MTNPTTPSDPEWEPADPDATRVEPAGHGDAYADAYADVDADAPASDPDASHLGAPTTHSEYTRVESGMAETAVTPRPITSQWWFWALLAALVAGLVIWALTSFRGNQSATPAATPTPSTVVTATATTSPSATAEPSPSATASATASGTGTPSPSATSTATTTPGSDLGDAAGEELHPLGSVVSSGPLDLVVHNATFDEPSGGTRRLVVDVTVTNNDAAALPLIPGQFVAVTPQMSGDQVEFVRHQLDEAATADLGTAIFDAQVQPGEAAQGQLVYEVPADAVAYALAFRGTTDASIVGIDLGRP</sequence>
<reference evidence="5 6" key="1">
    <citation type="journal article" date="2023" name="Environ Microbiome">
        <title>A coral-associated actinobacterium mitigates coral bleaching under heat stress.</title>
        <authorList>
            <person name="Li J."/>
            <person name="Zou Y."/>
            <person name="Li Q."/>
            <person name="Zhang J."/>
            <person name="Bourne D.G."/>
            <person name="Lyu Y."/>
            <person name="Liu C."/>
            <person name="Zhang S."/>
        </authorList>
    </citation>
    <scope>NUCLEOTIDE SEQUENCE [LARGE SCALE GENOMIC DNA]</scope>
    <source>
        <strain evidence="5 6">SCSIO 13291</strain>
    </source>
</reference>
<evidence type="ECO:0000259" key="4">
    <source>
        <dbReference type="Pfam" id="PF11611"/>
    </source>
</evidence>
<keyword evidence="6" id="KW-1185">Reference proteome</keyword>
<keyword evidence="3" id="KW-1133">Transmembrane helix</keyword>
<feature type="region of interest" description="Disordered" evidence="2">
    <location>
        <begin position="1"/>
        <end position="57"/>
    </location>
</feature>
<evidence type="ECO:0000256" key="1">
    <source>
        <dbReference type="ARBA" id="ARBA00022729"/>
    </source>
</evidence>
<feature type="compositionally biased region" description="Low complexity" evidence="2">
    <location>
        <begin position="27"/>
        <end position="51"/>
    </location>
</feature>
<keyword evidence="3" id="KW-0812">Transmembrane</keyword>
<dbReference type="InterPro" id="IPR029051">
    <property type="entry name" value="DUF4352"/>
</dbReference>
<dbReference type="InterPro" id="IPR029050">
    <property type="entry name" value="Immunoprotect_excell_Ig-like"/>
</dbReference>
<name>A0ABZ3CEA6_9ACTN</name>
<dbReference type="RefSeq" id="WP_232548157.1">
    <property type="nucleotide sequence ID" value="NZ_CP115965.1"/>
</dbReference>
<proteinExistence type="predicted"/>
<evidence type="ECO:0000313" key="6">
    <source>
        <dbReference type="Proteomes" id="UP001434337"/>
    </source>
</evidence>
<dbReference type="Gene3D" id="2.60.40.1240">
    <property type="match status" value="1"/>
</dbReference>
<evidence type="ECO:0000256" key="2">
    <source>
        <dbReference type="SAM" id="MobiDB-lite"/>
    </source>
</evidence>
<gene>
    <name evidence="5" type="ORF">PCC79_06965</name>
</gene>
<feature type="region of interest" description="Disordered" evidence="2">
    <location>
        <begin position="107"/>
        <end position="178"/>
    </location>
</feature>
<feature type="transmembrane region" description="Helical" evidence="3">
    <location>
        <begin position="82"/>
        <end position="100"/>
    </location>
</feature>
<evidence type="ECO:0000313" key="5">
    <source>
        <dbReference type="EMBL" id="WZW99920.1"/>
    </source>
</evidence>
<protein>
    <submittedName>
        <fullName evidence="5">DUF4352 domain-containing protein</fullName>
    </submittedName>
</protein>
<keyword evidence="1" id="KW-0732">Signal</keyword>
<feature type="compositionally biased region" description="Low complexity" evidence="2">
    <location>
        <begin position="108"/>
        <end position="165"/>
    </location>
</feature>
<dbReference type="EMBL" id="CP115965">
    <property type="protein sequence ID" value="WZW99920.1"/>
    <property type="molecule type" value="Genomic_DNA"/>
</dbReference>
<organism evidence="5 6">
    <name type="scientific">Propioniciclava soli</name>
    <dbReference type="NCBI Taxonomy" id="2775081"/>
    <lineage>
        <taxon>Bacteria</taxon>
        <taxon>Bacillati</taxon>
        <taxon>Actinomycetota</taxon>
        <taxon>Actinomycetes</taxon>
        <taxon>Propionibacteriales</taxon>
        <taxon>Propionibacteriaceae</taxon>
        <taxon>Propioniciclava</taxon>
    </lineage>
</organism>
<evidence type="ECO:0000256" key="3">
    <source>
        <dbReference type="SAM" id="Phobius"/>
    </source>
</evidence>
<feature type="domain" description="DUF4352" evidence="4">
    <location>
        <begin position="178"/>
        <end position="289"/>
    </location>
</feature>